<dbReference type="EMBL" id="JAPZVM010000003">
    <property type="protein sequence ID" value="MCZ8372189.1"/>
    <property type="molecule type" value="Genomic_DNA"/>
</dbReference>
<sequence length="346" mass="38274">MNVQKIGNSLLGLFIMCFTTLFVSCSKDEAYDFPGDSGKVYVRMQTSYTVNSVANVAEFTVRKTLNGAFGNGTISFPVRSTMPVDGEIRALFDVDNSLIETYNAIHQTDYQKMNSDILVFNKKDLVIGSGSMQSEEEIVVSFDEEKTETLEVGKYLVPIKLVNVEGGMEISSNWNVIYLILEVVDDPYGFPAADKTKWTVIDCSSEETEAENAPASNVLDGDISTIWHTEYDKNQPNPPHTITIDMGEVGNMVGFCYTTRSSGSGCPLGLKVEVSANNVDWEEVATYGDDELPTGGSAECKKFFEEQKAARYFRLTITKAGQKYWGSIYESHYACLAEVGAFLLNK</sequence>
<evidence type="ECO:0000313" key="3">
    <source>
        <dbReference type="Proteomes" id="UP001141933"/>
    </source>
</evidence>
<dbReference type="InterPro" id="IPR013728">
    <property type="entry name" value="BT_3987-like_N"/>
</dbReference>
<dbReference type="Gene3D" id="2.60.120.260">
    <property type="entry name" value="Galactose-binding domain-like"/>
    <property type="match status" value="1"/>
</dbReference>
<proteinExistence type="predicted"/>
<dbReference type="PROSITE" id="PS51257">
    <property type="entry name" value="PROKAR_LIPOPROTEIN"/>
    <property type="match status" value="1"/>
</dbReference>
<feature type="domain" description="F5/8 type C" evidence="1">
    <location>
        <begin position="183"/>
        <end position="335"/>
    </location>
</feature>
<dbReference type="InterPro" id="IPR000421">
    <property type="entry name" value="FA58C"/>
</dbReference>
<dbReference type="Pfam" id="PF08522">
    <property type="entry name" value="BT_3987-like_N"/>
    <property type="match status" value="1"/>
</dbReference>
<organism evidence="2 3">
    <name type="scientific">Phocaeicola acetigenes</name>
    <dbReference type="NCBI Taxonomy" id="3016083"/>
    <lineage>
        <taxon>Bacteria</taxon>
        <taxon>Pseudomonadati</taxon>
        <taxon>Bacteroidota</taxon>
        <taxon>Bacteroidia</taxon>
        <taxon>Bacteroidales</taxon>
        <taxon>Bacteroidaceae</taxon>
        <taxon>Phocaeicola</taxon>
    </lineage>
</organism>
<dbReference type="RefSeq" id="WP_269877277.1">
    <property type="nucleotide sequence ID" value="NZ_JAPZVM010000003.1"/>
</dbReference>
<protein>
    <submittedName>
        <fullName evidence="2">Discoidin domain-containing protein</fullName>
    </submittedName>
</protein>
<dbReference type="Gene3D" id="2.60.40.1740">
    <property type="entry name" value="hypothetical protein (bacova_03559)"/>
    <property type="match status" value="1"/>
</dbReference>
<evidence type="ECO:0000313" key="2">
    <source>
        <dbReference type="EMBL" id="MCZ8372189.1"/>
    </source>
</evidence>
<dbReference type="InterPro" id="IPR008979">
    <property type="entry name" value="Galactose-bd-like_sf"/>
</dbReference>
<dbReference type="PROSITE" id="PS50022">
    <property type="entry name" value="FA58C_3"/>
    <property type="match status" value="1"/>
</dbReference>
<reference evidence="2" key="1">
    <citation type="submission" date="2022-12" db="EMBL/GenBank/DDBJ databases">
        <title>Phocaeicola acetigenes sp. nov., isolated feces from a healthy human.</title>
        <authorList>
            <person name="Do H."/>
            <person name="Ha Y.B."/>
            <person name="Kim J.-S."/>
            <person name="Suh M.K."/>
            <person name="Kim H.S."/>
            <person name="Lee J.-S."/>
        </authorList>
    </citation>
    <scope>NUCLEOTIDE SEQUENCE</scope>
    <source>
        <strain evidence="2">KGMB11183</strain>
    </source>
</reference>
<name>A0ABT4PGK5_9BACT</name>
<dbReference type="Pfam" id="PF00754">
    <property type="entry name" value="F5_F8_type_C"/>
    <property type="match status" value="1"/>
</dbReference>
<dbReference type="Proteomes" id="UP001141933">
    <property type="component" value="Unassembled WGS sequence"/>
</dbReference>
<gene>
    <name evidence="2" type="ORF">O6P32_05615</name>
</gene>
<keyword evidence="3" id="KW-1185">Reference proteome</keyword>
<comment type="caution">
    <text evidence="2">The sequence shown here is derived from an EMBL/GenBank/DDBJ whole genome shotgun (WGS) entry which is preliminary data.</text>
</comment>
<dbReference type="SUPFAM" id="SSF49785">
    <property type="entry name" value="Galactose-binding domain-like"/>
    <property type="match status" value="1"/>
</dbReference>
<evidence type="ECO:0000259" key="1">
    <source>
        <dbReference type="PROSITE" id="PS50022"/>
    </source>
</evidence>
<accession>A0ABT4PGK5</accession>